<reference evidence="3" key="1">
    <citation type="submission" date="2008-07" db="EMBL/GenBank/DDBJ databases">
        <title>Annotation of Ajellomyces capsulatus strain H88.</title>
        <authorList>
            <person name="Champion M."/>
            <person name="Cuomo C."/>
            <person name="Ma L.-J."/>
            <person name="Henn M.R."/>
            <person name="Sil A."/>
            <person name="Goldman B."/>
            <person name="Young S.K."/>
            <person name="Kodira C.D."/>
            <person name="Zeng Q."/>
            <person name="Koehrsen M."/>
            <person name="Alvarado L."/>
            <person name="Berlin A."/>
            <person name="Borenstein D."/>
            <person name="Chen Z."/>
            <person name="Engels R."/>
            <person name="Freedman E."/>
            <person name="Gellesch M."/>
            <person name="Goldberg J."/>
            <person name="Griggs A."/>
            <person name="Gujja S."/>
            <person name="Heiman D."/>
            <person name="Hepburn T."/>
            <person name="Howarth C."/>
            <person name="Jen D."/>
            <person name="Larson L."/>
            <person name="Lewis B."/>
            <person name="Mehta T."/>
            <person name="Park D."/>
            <person name="Pearson M."/>
            <person name="Roberts A."/>
            <person name="Saif S."/>
            <person name="Shea T."/>
            <person name="Shenoy N."/>
            <person name="Sisk P."/>
            <person name="Stolte C."/>
            <person name="Sykes S."/>
            <person name="Walk T."/>
            <person name="White J."/>
            <person name="Yandava C."/>
            <person name="Klein B."/>
            <person name="McEwen J.G."/>
            <person name="Puccia R."/>
            <person name="Goldman G.H."/>
            <person name="Felipe M.S."/>
            <person name="Nino-Vega G."/>
            <person name="San-Blas G."/>
            <person name="Taylor J."/>
            <person name="Mendoza L."/>
            <person name="Galagan J."/>
            <person name="Nusbaum C."/>
            <person name="Birren B."/>
        </authorList>
    </citation>
    <scope>NUCLEOTIDE SEQUENCE [LARGE SCALE GENOMIC DNA]</scope>
    <source>
        <strain evidence="3">H88</strain>
    </source>
</reference>
<organism evidence="3">
    <name type="scientific">Ajellomyces capsulatus (strain H88)</name>
    <name type="common">Darling's disease fungus</name>
    <name type="synonym">Histoplasma capsulatum</name>
    <dbReference type="NCBI Taxonomy" id="544711"/>
    <lineage>
        <taxon>Eukaryota</taxon>
        <taxon>Fungi</taxon>
        <taxon>Dikarya</taxon>
        <taxon>Ascomycota</taxon>
        <taxon>Pezizomycotina</taxon>
        <taxon>Eurotiomycetes</taxon>
        <taxon>Eurotiomycetidae</taxon>
        <taxon>Onygenales</taxon>
        <taxon>Ajellomycetaceae</taxon>
        <taxon>Histoplasma</taxon>
    </lineage>
</organism>
<sequence length="172" mass="18298">MERAGSNLVPRVAQKSPLSRDFGVRCVSIPRSGSGLSSLHDKTDSPTGLAPAQRPVRLVLLGITMASKKTKQTEDKGRDVVNLLLLLHTPPCSAGGRWHGVLPERQQGVKTRTNKSASVMGGWTGGQGWPGMAPPSLRMTSVVRQSPAPVTARSPSKEPLWALPHLPGFGVD</sequence>
<dbReference type="HOGENOM" id="CLU_132724_0_0_1"/>
<dbReference type="AlphaFoldDB" id="F0U8Y2"/>
<gene>
    <name evidence="2" type="ORF">HCEG_00346</name>
</gene>
<evidence type="ECO:0000256" key="1">
    <source>
        <dbReference type="SAM" id="MobiDB-lite"/>
    </source>
</evidence>
<accession>F0U8Y2</accession>
<proteinExistence type="predicted"/>
<feature type="compositionally biased region" description="Polar residues" evidence="1">
    <location>
        <begin position="108"/>
        <end position="117"/>
    </location>
</feature>
<protein>
    <submittedName>
        <fullName evidence="2">Predicted protein</fullName>
    </submittedName>
</protein>
<feature type="region of interest" description="Disordered" evidence="1">
    <location>
        <begin position="108"/>
        <end position="129"/>
    </location>
</feature>
<dbReference type="EMBL" id="DS990636">
    <property type="protein sequence ID" value="EGC40984.1"/>
    <property type="molecule type" value="Genomic_DNA"/>
</dbReference>
<name>F0U8Y2_AJEC8</name>
<evidence type="ECO:0000313" key="2">
    <source>
        <dbReference type="EMBL" id="EGC40984.1"/>
    </source>
</evidence>
<dbReference type="Proteomes" id="UP000008142">
    <property type="component" value="Unassembled WGS sequence"/>
</dbReference>
<evidence type="ECO:0000313" key="3">
    <source>
        <dbReference type="Proteomes" id="UP000008142"/>
    </source>
</evidence>